<gene>
    <name evidence="1" type="ORF">KC660_02560</name>
</gene>
<proteinExistence type="predicted"/>
<accession>A0A955L3K0</accession>
<organism evidence="1 2">
    <name type="scientific">Candidatus Dojkabacteria bacterium</name>
    <dbReference type="NCBI Taxonomy" id="2099670"/>
    <lineage>
        <taxon>Bacteria</taxon>
        <taxon>Candidatus Dojkabacteria</taxon>
    </lineage>
</organism>
<sequence>MVKKKKSSFSRLLHSSIAIVFLLLTGVTSVFAAGKGGAKFDLWKGTWVIETPAEVSGYRITVESAKFTLATPSGEVLFVGKTKGKRSGFFLNARYATQPVELSTQAEMLLGNASGFAAELNSEDPNRFSAVLTGKTDGALTIPFEARYDGQRYADLVTKITQLGKSKKVLSGKKLRLKVTFTNTGDVIVPRKGSKLSVDFLNIGYSAVLSVNRMSNIENCEVVESPQS</sequence>
<name>A0A955L3K0_9BACT</name>
<reference evidence="1" key="2">
    <citation type="journal article" date="2021" name="Microbiome">
        <title>Successional dynamics and alternative stable states in a saline activated sludge microbial community over 9 years.</title>
        <authorList>
            <person name="Wang Y."/>
            <person name="Ye J."/>
            <person name="Ju F."/>
            <person name="Liu L."/>
            <person name="Boyd J.A."/>
            <person name="Deng Y."/>
            <person name="Parks D.H."/>
            <person name="Jiang X."/>
            <person name="Yin X."/>
            <person name="Woodcroft B.J."/>
            <person name="Tyson G.W."/>
            <person name="Hugenholtz P."/>
            <person name="Polz M.F."/>
            <person name="Zhang T."/>
        </authorList>
    </citation>
    <scope>NUCLEOTIDE SEQUENCE</scope>
    <source>
        <strain evidence="1">HKST-UBA10</strain>
    </source>
</reference>
<dbReference type="AlphaFoldDB" id="A0A955L3K0"/>
<feature type="non-terminal residue" evidence="1">
    <location>
        <position position="228"/>
    </location>
</feature>
<reference evidence="1" key="1">
    <citation type="submission" date="2020-04" db="EMBL/GenBank/DDBJ databases">
        <authorList>
            <person name="Zhang T."/>
        </authorList>
    </citation>
    <scope>NUCLEOTIDE SEQUENCE</scope>
    <source>
        <strain evidence="1">HKST-UBA10</strain>
    </source>
</reference>
<evidence type="ECO:0000313" key="1">
    <source>
        <dbReference type="EMBL" id="MCA9382268.1"/>
    </source>
</evidence>
<dbReference type="Proteomes" id="UP000782843">
    <property type="component" value="Unassembled WGS sequence"/>
</dbReference>
<dbReference type="EMBL" id="JAGQLG010000096">
    <property type="protein sequence ID" value="MCA9382268.1"/>
    <property type="molecule type" value="Genomic_DNA"/>
</dbReference>
<evidence type="ECO:0000313" key="2">
    <source>
        <dbReference type="Proteomes" id="UP000782843"/>
    </source>
</evidence>
<protein>
    <submittedName>
        <fullName evidence="1">Uncharacterized protein</fullName>
    </submittedName>
</protein>
<comment type="caution">
    <text evidence="1">The sequence shown here is derived from an EMBL/GenBank/DDBJ whole genome shotgun (WGS) entry which is preliminary data.</text>
</comment>